<dbReference type="PANTHER" id="PTHR11814">
    <property type="entry name" value="SULFATE TRANSPORTER"/>
    <property type="match status" value="1"/>
</dbReference>
<evidence type="ECO:0000256" key="1">
    <source>
        <dbReference type="ARBA" id="ARBA00004141"/>
    </source>
</evidence>
<feature type="transmembrane region" description="Helical" evidence="5">
    <location>
        <begin position="152"/>
        <end position="176"/>
    </location>
</feature>
<dbReference type="HOGENOM" id="CLU_003182_13_0_4"/>
<feature type="transmembrane region" description="Helical" evidence="5">
    <location>
        <begin position="67"/>
        <end position="86"/>
    </location>
</feature>
<dbReference type="Pfam" id="PF00916">
    <property type="entry name" value="Sulfate_transp"/>
    <property type="match status" value="1"/>
</dbReference>
<gene>
    <name evidence="7" type="ORF">OFAG_01370</name>
</gene>
<evidence type="ECO:0000256" key="5">
    <source>
        <dbReference type="SAM" id="Phobius"/>
    </source>
</evidence>
<dbReference type="PROSITE" id="PS50801">
    <property type="entry name" value="STAS"/>
    <property type="match status" value="1"/>
</dbReference>
<keyword evidence="8" id="KW-1185">Reference proteome</keyword>
<dbReference type="EMBL" id="ACDP02000006">
    <property type="protein sequence ID" value="EEO28217.2"/>
    <property type="molecule type" value="Genomic_DNA"/>
</dbReference>
<accession>C3X4T1</accession>
<dbReference type="eggNOG" id="COG0659">
    <property type="taxonomic scope" value="Bacteria"/>
</dbReference>
<name>C3X4T1_9BURK</name>
<comment type="caution">
    <text evidence="7">The sequence shown here is derived from an EMBL/GenBank/DDBJ whole genome shotgun (WGS) entry which is preliminary data.</text>
</comment>
<feature type="transmembrane region" description="Helical" evidence="5">
    <location>
        <begin position="379"/>
        <end position="401"/>
    </location>
</feature>
<feature type="transmembrane region" description="Helical" evidence="5">
    <location>
        <begin position="353"/>
        <end position="372"/>
    </location>
</feature>
<feature type="transmembrane region" description="Helical" evidence="5">
    <location>
        <begin position="118"/>
        <end position="140"/>
    </location>
</feature>
<feature type="transmembrane region" description="Helical" evidence="5">
    <location>
        <begin position="196"/>
        <end position="217"/>
    </location>
</feature>
<evidence type="ECO:0000256" key="2">
    <source>
        <dbReference type="ARBA" id="ARBA00022692"/>
    </source>
</evidence>
<dbReference type="InterPro" id="IPR011547">
    <property type="entry name" value="SLC26A/SulP_dom"/>
</dbReference>
<dbReference type="SUPFAM" id="SSF52091">
    <property type="entry name" value="SpoIIaa-like"/>
    <property type="match status" value="1"/>
</dbReference>
<dbReference type="InterPro" id="IPR002645">
    <property type="entry name" value="STAS_dom"/>
</dbReference>
<reference evidence="7" key="1">
    <citation type="submission" date="2011-10" db="EMBL/GenBank/DDBJ databases">
        <title>The Genome Sequence of Oxalobacter formigenes HOxBLS.</title>
        <authorList>
            <consortium name="The Broad Institute Genome Sequencing Platform"/>
            <person name="Earl A."/>
            <person name="Ward D."/>
            <person name="Feldgarden M."/>
            <person name="Gevers D."/>
            <person name="Allison M.J."/>
            <person name="Humphrey S."/>
            <person name="Young S.K."/>
            <person name="Zeng Q."/>
            <person name="Gargeya S."/>
            <person name="Fitzgerald M."/>
            <person name="Haas B."/>
            <person name="Abouelleil A."/>
            <person name="Alvarado L."/>
            <person name="Arachchi H.M."/>
            <person name="Berlin A."/>
            <person name="Brown A."/>
            <person name="Chapman S.B."/>
            <person name="Chen Z."/>
            <person name="Dunbar C."/>
            <person name="Freedman E."/>
            <person name="Gearin G."/>
            <person name="Goldberg J."/>
            <person name="Griggs A."/>
            <person name="Gujja S."/>
            <person name="Heiman D."/>
            <person name="Howarth C."/>
            <person name="Larson L."/>
            <person name="Lui A."/>
            <person name="MacDonald P.J.P."/>
            <person name="Montmayeur A."/>
            <person name="Murphy C."/>
            <person name="Neiman D."/>
            <person name="Pearson M."/>
            <person name="Priest M."/>
            <person name="Roberts A."/>
            <person name="Saif S."/>
            <person name="Shea T."/>
            <person name="Shenoy N."/>
            <person name="Sisk P."/>
            <person name="Stolte C."/>
            <person name="Sykes S."/>
            <person name="Wortman J."/>
            <person name="Nusbaum C."/>
            <person name="Birren B."/>
        </authorList>
    </citation>
    <scope>NUCLEOTIDE SEQUENCE [LARGE SCALE GENOMIC DNA]</scope>
    <source>
        <strain evidence="7">HOxBLS</strain>
    </source>
</reference>
<dbReference type="InterPro" id="IPR036513">
    <property type="entry name" value="STAS_dom_sf"/>
</dbReference>
<proteinExistence type="predicted"/>
<protein>
    <recommendedName>
        <fullName evidence="6">STAS domain-containing protein</fullName>
    </recommendedName>
</protein>
<sequence>MDSDCLKNQTESTVSLNDLMNLPAKEDFGKIRAKYAGKLNWQDVIAGLSIAGLLLPQALAYSGIGNLPAQAGIIGLFAGLLCYGLLGSSRFALVSPTSSSAVVLAAATMTMAQDNARLRLVLASGLVIMTGILFILAAITRMGNVTDFIAKPVLRGFTFGLAIVIIIKQATAVLNLNIEKDNLFAFIFDVFRQFEFWNVRCLVTTVLALLFLGLVEWLRRIQNGKFRNIPSGTLVILLGILASKWFDLPAYGVPNVGTINLNLNNPMIPALSYPEWMQLFEIGIALVFILYAESYGSIRSFAMKHHDAIAPNRDLFALGISNLVSGIFQGMPVGAGYSATAANEAYGAKTRLAGIYAMLITLIIILTVLPYIEWIPIPVLAAIVISTMATTLTLSSFRLYFNWKIDRLLIVASVLAVLLLGVLQGLMIAIAISLLMMLRQNSKSTVSVLGRLGQSHDFVSLSVFPEAKPVSGILILRPDQSMFFANADRILLQAREIVSSSELPVHTVILSLEQTTDLDATSVEALRDFFAEMRKEGKKLILARLKNPVHEVLQFTLGKQFPEVSLSRLSVERAVRLAHIKENPNKSVYSLYK</sequence>
<organism evidence="7 8">
    <name type="scientific">Oxalobacter paraformigenes</name>
    <dbReference type="NCBI Taxonomy" id="556268"/>
    <lineage>
        <taxon>Bacteria</taxon>
        <taxon>Pseudomonadati</taxon>
        <taxon>Pseudomonadota</taxon>
        <taxon>Betaproteobacteria</taxon>
        <taxon>Burkholderiales</taxon>
        <taxon>Oxalobacteraceae</taxon>
        <taxon>Oxalobacter</taxon>
    </lineage>
</organism>
<dbReference type="RefSeq" id="WP_020994833.1">
    <property type="nucleotide sequence ID" value="NZ_CABMNL010000001.1"/>
</dbReference>
<keyword evidence="3 5" id="KW-1133">Transmembrane helix</keyword>
<keyword evidence="4 5" id="KW-0472">Membrane</keyword>
<feature type="transmembrane region" description="Helical" evidence="5">
    <location>
        <begin position="44"/>
        <end position="61"/>
    </location>
</feature>
<evidence type="ECO:0000313" key="8">
    <source>
        <dbReference type="Proteomes" id="UP000003973"/>
    </source>
</evidence>
<evidence type="ECO:0000256" key="3">
    <source>
        <dbReference type="ARBA" id="ARBA00022989"/>
    </source>
</evidence>
<dbReference type="Gene3D" id="3.30.750.24">
    <property type="entry name" value="STAS domain"/>
    <property type="match status" value="1"/>
</dbReference>
<evidence type="ECO:0000256" key="4">
    <source>
        <dbReference type="ARBA" id="ARBA00023136"/>
    </source>
</evidence>
<feature type="transmembrane region" description="Helical" evidence="5">
    <location>
        <begin position="407"/>
        <end position="435"/>
    </location>
</feature>
<dbReference type="GO" id="GO:0055085">
    <property type="term" value="P:transmembrane transport"/>
    <property type="evidence" value="ECO:0007669"/>
    <property type="project" value="InterPro"/>
</dbReference>
<dbReference type="Pfam" id="PF01740">
    <property type="entry name" value="STAS"/>
    <property type="match status" value="1"/>
</dbReference>
<dbReference type="Proteomes" id="UP000003973">
    <property type="component" value="Unassembled WGS sequence"/>
</dbReference>
<feature type="domain" description="STAS" evidence="6">
    <location>
        <begin position="463"/>
        <end position="578"/>
    </location>
</feature>
<dbReference type="InterPro" id="IPR001902">
    <property type="entry name" value="SLC26A/SulP_fam"/>
</dbReference>
<dbReference type="CDD" id="cd07042">
    <property type="entry name" value="STAS_SulP_like_sulfate_transporter"/>
    <property type="match status" value="1"/>
</dbReference>
<keyword evidence="2 5" id="KW-0812">Transmembrane</keyword>
<comment type="subcellular location">
    <subcellularLocation>
        <location evidence="1">Membrane</location>
        <topology evidence="1">Multi-pass membrane protein</topology>
    </subcellularLocation>
</comment>
<evidence type="ECO:0000313" key="7">
    <source>
        <dbReference type="EMBL" id="EEO28217.2"/>
    </source>
</evidence>
<dbReference type="AlphaFoldDB" id="C3X4T1"/>
<evidence type="ECO:0000259" key="6">
    <source>
        <dbReference type="PROSITE" id="PS50801"/>
    </source>
</evidence>
<dbReference type="GO" id="GO:0016020">
    <property type="term" value="C:membrane"/>
    <property type="evidence" value="ECO:0007669"/>
    <property type="project" value="UniProtKB-SubCell"/>
</dbReference>
<feature type="transmembrane region" description="Helical" evidence="5">
    <location>
        <begin position="276"/>
        <end position="294"/>
    </location>
</feature>
<feature type="transmembrane region" description="Helical" evidence="5">
    <location>
        <begin position="229"/>
        <end position="246"/>
    </location>
</feature>